<keyword evidence="2" id="KW-1185">Reference proteome</keyword>
<comment type="caution">
    <text evidence="1">The sequence shown here is derived from an EMBL/GenBank/DDBJ whole genome shotgun (WGS) entry which is preliminary data.</text>
</comment>
<accession>A0ABV0J7Z1</accession>
<protein>
    <submittedName>
        <fullName evidence="1">Uncharacterized protein</fullName>
    </submittedName>
</protein>
<reference evidence="1 2" key="1">
    <citation type="submission" date="2022-04" db="EMBL/GenBank/DDBJ databases">
        <title>Positive selection, recombination, and allopatry shape intraspecific diversity of widespread and dominant cyanobacteria.</title>
        <authorList>
            <person name="Wei J."/>
            <person name="Shu W."/>
            <person name="Hu C."/>
        </authorList>
    </citation>
    <scope>NUCLEOTIDE SEQUENCE [LARGE SCALE GENOMIC DNA]</scope>
    <source>
        <strain evidence="1 2">GB2-A4</strain>
    </source>
</reference>
<dbReference type="RefSeq" id="WP_190434856.1">
    <property type="nucleotide sequence ID" value="NZ_JAMPKM010000006.1"/>
</dbReference>
<evidence type="ECO:0000313" key="2">
    <source>
        <dbReference type="Proteomes" id="UP001464891"/>
    </source>
</evidence>
<dbReference type="EMBL" id="JAMPKM010000006">
    <property type="protein sequence ID" value="MEP0817903.1"/>
    <property type="molecule type" value="Genomic_DNA"/>
</dbReference>
<gene>
    <name evidence="1" type="ORF">NC998_12440</name>
</gene>
<dbReference type="Proteomes" id="UP001464891">
    <property type="component" value="Unassembled WGS sequence"/>
</dbReference>
<proteinExistence type="predicted"/>
<name>A0ABV0J7Z1_9CYAN</name>
<sequence length="238" mass="27183">MQRNWIYELEEYLAEKYANLPVHESVADGKPALRIDPALDSDEAKYFILGLEAQLFSIDEGGYAQSSLLLTASGSKGQQKGFQLFWHFAYKGRRTRALFREGISQLSAASALILKYGWDISQVQIEARREDFGALARGVDLVIKSHAGNIMICGEVKKDSREFEKLIEDYHYCCQQGQHSKNDCKCKSNHPKYELCAFAKPLYFWAVAPGREICYKLSYRDEKILLEEVVSLPHRSEI</sequence>
<organism evidence="1 2">
    <name type="scientific">Trichocoleus desertorum GB2-A4</name>
    <dbReference type="NCBI Taxonomy" id="2933944"/>
    <lineage>
        <taxon>Bacteria</taxon>
        <taxon>Bacillati</taxon>
        <taxon>Cyanobacteriota</taxon>
        <taxon>Cyanophyceae</taxon>
        <taxon>Leptolyngbyales</taxon>
        <taxon>Trichocoleusaceae</taxon>
        <taxon>Trichocoleus</taxon>
    </lineage>
</organism>
<evidence type="ECO:0000313" key="1">
    <source>
        <dbReference type="EMBL" id="MEP0817903.1"/>
    </source>
</evidence>